<evidence type="ECO:0000256" key="4">
    <source>
        <dbReference type="PROSITE-ProRule" id="PRU00024"/>
    </source>
</evidence>
<dbReference type="Gene3D" id="3.30.160.60">
    <property type="entry name" value="Classic Zinc Finger"/>
    <property type="match status" value="1"/>
</dbReference>
<keyword evidence="2 4" id="KW-0863">Zinc-finger</keyword>
<evidence type="ECO:0000259" key="7">
    <source>
        <dbReference type="PROSITE" id="PS50119"/>
    </source>
</evidence>
<feature type="domain" description="RING-type" evidence="6">
    <location>
        <begin position="26"/>
        <end position="76"/>
    </location>
</feature>
<dbReference type="PANTHER" id="PTHR16442:SF1">
    <property type="entry name" value="RING FINGER PROTEIN 17"/>
    <property type="match status" value="1"/>
</dbReference>
<feature type="compositionally biased region" description="Basic and acidic residues" evidence="5">
    <location>
        <begin position="1543"/>
        <end position="1559"/>
    </location>
</feature>
<dbReference type="PROSITE" id="PS50119">
    <property type="entry name" value="ZF_BBOX"/>
    <property type="match status" value="2"/>
</dbReference>
<dbReference type="InParanoid" id="A0A0Q9W1J4"/>
<gene>
    <name evidence="9" type="primary">Dvir\GJ10335</name>
    <name evidence="9" type="ORF">Dvir_GJ10335</name>
</gene>
<evidence type="ECO:0000259" key="8">
    <source>
        <dbReference type="PROSITE" id="PS50304"/>
    </source>
</evidence>
<feature type="region of interest" description="Disordered" evidence="5">
    <location>
        <begin position="429"/>
        <end position="493"/>
    </location>
</feature>
<feature type="domain" description="B box-type" evidence="7">
    <location>
        <begin position="206"/>
        <end position="246"/>
    </location>
</feature>
<dbReference type="CDD" id="cd16449">
    <property type="entry name" value="RING-HC"/>
    <property type="match status" value="1"/>
</dbReference>
<dbReference type="CDD" id="cd20379">
    <property type="entry name" value="Tudor_dTUD-like"/>
    <property type="match status" value="1"/>
</dbReference>
<evidence type="ECO:0000256" key="5">
    <source>
        <dbReference type="SAM" id="MobiDB-lite"/>
    </source>
</evidence>
<feature type="domain" description="B box-type" evidence="7">
    <location>
        <begin position="144"/>
        <end position="186"/>
    </location>
</feature>
<dbReference type="PROSITE" id="PS00518">
    <property type="entry name" value="ZF_RING_1"/>
    <property type="match status" value="1"/>
</dbReference>
<proteinExistence type="predicted"/>
<dbReference type="Gene3D" id="3.30.40.10">
    <property type="entry name" value="Zinc/RING finger domain, C3HC4 (zinc finger)"/>
    <property type="match status" value="1"/>
</dbReference>
<feature type="compositionally biased region" description="Polar residues" evidence="5">
    <location>
        <begin position="480"/>
        <end position="493"/>
    </location>
</feature>
<evidence type="ECO:0000259" key="6">
    <source>
        <dbReference type="PROSITE" id="PS50089"/>
    </source>
</evidence>
<dbReference type="GO" id="GO:0060255">
    <property type="term" value="P:regulation of macromolecule metabolic process"/>
    <property type="evidence" value="ECO:0007669"/>
    <property type="project" value="UniProtKB-ARBA"/>
</dbReference>
<dbReference type="SMART" id="SM00333">
    <property type="entry name" value="TUDOR"/>
    <property type="match status" value="5"/>
</dbReference>
<dbReference type="SUPFAM" id="SSF57850">
    <property type="entry name" value="RING/U-box"/>
    <property type="match status" value="1"/>
</dbReference>
<dbReference type="PROSITE" id="PS50089">
    <property type="entry name" value="ZF_RING_2"/>
    <property type="match status" value="1"/>
</dbReference>
<name>A0A0Q9W1J4_DROVI</name>
<dbReference type="Pfam" id="PF00097">
    <property type="entry name" value="zf-C3HC4"/>
    <property type="match status" value="1"/>
</dbReference>
<dbReference type="Pfam" id="PF00643">
    <property type="entry name" value="zf-B_box"/>
    <property type="match status" value="1"/>
</dbReference>
<dbReference type="SUPFAM" id="SSF63748">
    <property type="entry name" value="Tudor/PWWP/MBT"/>
    <property type="match status" value="5"/>
</dbReference>
<dbReference type="InterPro" id="IPR018957">
    <property type="entry name" value="Znf_C3HC4_RING-type"/>
</dbReference>
<accession>A0A0Q9W1J4</accession>
<feature type="compositionally biased region" description="Acidic residues" evidence="5">
    <location>
        <begin position="1563"/>
        <end position="1583"/>
    </location>
</feature>
<sequence length="1860" mass="211534">MITDDSGVKFFDRKFVAANLRSQLRCPKCTREYSHKHTKGVAAENHRPFLLPCGHNMCEFCISKHRQQMDFKCAVCYSSAQPTITAKDPNGKYVGNIRDYYELNYHVLGETNSLEYYRRYSVDSVNNSLLCPSNMSEIVLETKCSECGHCAAGGECKQCNAFYCKRCFETVHHHSRVLKTHIFQRLVDKKRASRGIRVGNDIFRMPAQLMCSAHNAPAHIYCTTCKRNTCDSCATKQHFNHITCTVGEMNHRYVAEIPTTINSIDAALLQINNAQLVVKNTKDKLGNFAAETLDSITERFRLLHGQLQNAQLQAIEMLRESSLSPQVQLNMAMSQLNGYETVLKNLRQILHSGVNDRLEVPQDIWLKDVIVIVTEHLEKIPTYVQVTKINNNPYHLNTTNNLSELIEKHFECHFVDPQIKVRFNNEYGHQSTISDSSQPHNSCESSVSNSWPDQKAAHLSPTTGSAHGKKQKRRPKKIKSSCSSMNSNVGEQPAQQHNFVHTFSAMDISKSNSMQSASNNLLNPMGGWFHTDAMVRVRSIQSPEDFYVQCINAAQRIREQLEAFAETPDCKPPDVIVVGQQYITCHSQTEMDRWHRALVSQKAEMRDIYNVFLPDIGLSHMVHSNNFRRLPDHLATLPYAAVHCSLKQLMPSNGGTEWEPQAGAFLKQMVQDNPVHVTVMHASGSQLYEVDLIVNNYESNISVRESFLYTGMARARGLATTQVPQPQQLMALQSQRLPKFVPHVGDVLIIQMLHVEHPQEFYVMPHELELKRCTLQRELQGFMDHLSLSQLEPIYLGRLQLSCVIQSEGQWQRACIEHMLPEGYVRVRLVDSGISQKLYWDQLFMLPHKFWTQELAIKCRLADVETLQEHNYAWTPAAIDAFKQLTSNPKLQMEVVYVRDEVAHVAIHFTRSGNEQNNVGAMLVAQGHCQSSGESSRVIKPQPGRHSQLDADTRKLIEEAKLQLQPSMPFKTSDRQNRSQIEVIYVEHPGEFYVTLTHFVSALAKLRKTVQVNADEMYQTHALKQNWQPGDMCFVRVMAKGDLEVLWHRGQIVGPTQGANSKYNVRLRDIGELALGVPSSSLTIMDEVLERVSNSALCCRLYGIIPNGAEWSPEDIEFFKTQLQAYSTLHVIGHGRDGGRTRVTLWGGHTEISGPFSPARIKYTNINELLLQKDRALSDPLMLLQQDLPLLASSSSRSSSQREDDDDDDAELLACLEKVGRTTGSVTLPQDSYFKQDFEHNDEMPPLELLKDLNINTPTTGCSEPPPAWLQPRQCKKSIFTALPTYVNHQCEVYLSLATDESFIHHMRNLLVKHFKPLLEKQEPSIYVVGQPVVVIYHLDNLFYRGIVQSKLSPKGEHKVYYVDYGNEEKVKPAQMLPYAPFPQLSSLCWRVGIHGVQPKQKNYTLTTMDTVHQTVVMKLSSVRVVEPQGANGLPQCQLKVGDMDIATMMLNNEMAVRVPLQSDHEIKQKRAEILKIFKVFDELKQLSEFQPPITGGQANTTAQPPPTKKKYMMDSREMQRLDFQTDFDCKEAAEPKLQTSVDFEKGDSDADDSIEKNSNEGFSDDYVDEEVDEGISNDDDNENTASPVSEQDSFIPPRGISAMDQMRRRIQLRYKQERLESAHFSPMDTSTERSYHDGDGCFKPQCLPTGVNQFTCSIDKVLSATELQITPQLTEFAKQQIVLAQETSALIREAAQLNPVQLNTLCLARYSRDSQWYRAVIKELHQAVNQATVYYIDFHDTEMLPFNDLKVMPKQLFMFPLRTCRVKLNGIKLNKNFADTSVRQALQACLCKYPSVFARVHNPINYNDNSDDYDDSDPGSSSDSIRHGFKLYEVDIYENKYKTDLLYKPLIDSRMFVLK</sequence>
<dbReference type="Proteomes" id="UP000008792">
    <property type="component" value="Unassembled WGS sequence"/>
</dbReference>
<dbReference type="STRING" id="7244.A0A0Q9W1J4"/>
<keyword evidence="1" id="KW-0479">Metal-binding</keyword>
<dbReference type="InterPro" id="IPR001841">
    <property type="entry name" value="Znf_RING"/>
</dbReference>
<protein>
    <submittedName>
        <fullName evidence="9">Uncharacterized protein, isoform B</fullName>
    </submittedName>
</protein>
<reference evidence="9 10" key="1">
    <citation type="journal article" date="2007" name="Nature">
        <title>Evolution of genes and genomes on the Drosophila phylogeny.</title>
        <authorList>
            <consortium name="Drosophila 12 Genomes Consortium"/>
            <person name="Clark A.G."/>
            <person name="Eisen M.B."/>
            <person name="Smith D.R."/>
            <person name="Bergman C.M."/>
            <person name="Oliver B."/>
            <person name="Markow T.A."/>
            <person name="Kaufman T.C."/>
            <person name="Kellis M."/>
            <person name="Gelbart W."/>
            <person name="Iyer V.N."/>
            <person name="Pollard D.A."/>
            <person name="Sackton T.B."/>
            <person name="Larracuente A.M."/>
            <person name="Singh N.D."/>
            <person name="Abad J.P."/>
            <person name="Abt D.N."/>
            <person name="Adryan B."/>
            <person name="Aguade M."/>
            <person name="Akashi H."/>
            <person name="Anderson W.W."/>
            <person name="Aquadro C.F."/>
            <person name="Ardell D.H."/>
            <person name="Arguello R."/>
            <person name="Artieri C.G."/>
            <person name="Barbash D.A."/>
            <person name="Barker D."/>
            <person name="Barsanti P."/>
            <person name="Batterham P."/>
            <person name="Batzoglou S."/>
            <person name="Begun D."/>
            <person name="Bhutkar A."/>
            <person name="Blanco E."/>
            <person name="Bosak S.A."/>
            <person name="Bradley R.K."/>
            <person name="Brand A.D."/>
            <person name="Brent M.R."/>
            <person name="Brooks A.N."/>
            <person name="Brown R.H."/>
            <person name="Butlin R.K."/>
            <person name="Caggese C."/>
            <person name="Calvi B.R."/>
            <person name="Bernardo de Carvalho A."/>
            <person name="Caspi A."/>
            <person name="Castrezana S."/>
            <person name="Celniker S.E."/>
            <person name="Chang J.L."/>
            <person name="Chapple C."/>
            <person name="Chatterji S."/>
            <person name="Chinwalla A."/>
            <person name="Civetta A."/>
            <person name="Clifton S.W."/>
            <person name="Comeron J.M."/>
            <person name="Costello J.C."/>
            <person name="Coyne J.A."/>
            <person name="Daub J."/>
            <person name="David R.G."/>
            <person name="Delcher A.L."/>
            <person name="Delehaunty K."/>
            <person name="Do C.B."/>
            <person name="Ebling H."/>
            <person name="Edwards K."/>
            <person name="Eickbush T."/>
            <person name="Evans J.D."/>
            <person name="Filipski A."/>
            <person name="Findeiss S."/>
            <person name="Freyhult E."/>
            <person name="Fulton L."/>
            <person name="Fulton R."/>
            <person name="Garcia A.C."/>
            <person name="Gardiner A."/>
            <person name="Garfield D.A."/>
            <person name="Garvin B.E."/>
            <person name="Gibson G."/>
            <person name="Gilbert D."/>
            <person name="Gnerre S."/>
            <person name="Godfrey J."/>
            <person name="Good R."/>
            <person name="Gotea V."/>
            <person name="Gravely B."/>
            <person name="Greenberg A.J."/>
            <person name="Griffiths-Jones S."/>
            <person name="Gross S."/>
            <person name="Guigo R."/>
            <person name="Gustafson E.A."/>
            <person name="Haerty W."/>
            <person name="Hahn M.W."/>
            <person name="Halligan D.L."/>
            <person name="Halpern A.L."/>
            <person name="Halter G.M."/>
            <person name="Han M.V."/>
            <person name="Heger A."/>
            <person name="Hillier L."/>
            <person name="Hinrichs A.S."/>
            <person name="Holmes I."/>
            <person name="Hoskins R.A."/>
            <person name="Hubisz M.J."/>
            <person name="Hultmark D."/>
            <person name="Huntley M.A."/>
            <person name="Jaffe D.B."/>
            <person name="Jagadeeshan S."/>
            <person name="Jeck W.R."/>
            <person name="Johnson J."/>
            <person name="Jones C.D."/>
            <person name="Jordan W.C."/>
            <person name="Karpen G.H."/>
            <person name="Kataoka E."/>
            <person name="Keightley P.D."/>
            <person name="Kheradpour P."/>
            <person name="Kirkness E.F."/>
            <person name="Koerich L.B."/>
            <person name="Kristiansen K."/>
            <person name="Kudrna D."/>
            <person name="Kulathinal R.J."/>
            <person name="Kumar S."/>
            <person name="Kwok R."/>
            <person name="Lander E."/>
            <person name="Langley C.H."/>
            <person name="Lapoint R."/>
            <person name="Lazzaro B.P."/>
            <person name="Lee S.J."/>
            <person name="Levesque L."/>
            <person name="Li R."/>
            <person name="Lin C.F."/>
            <person name="Lin M.F."/>
            <person name="Lindblad-Toh K."/>
            <person name="Llopart A."/>
            <person name="Long M."/>
            <person name="Low L."/>
            <person name="Lozovsky E."/>
            <person name="Lu J."/>
            <person name="Luo M."/>
            <person name="Machado C.A."/>
            <person name="Makalowski W."/>
            <person name="Marzo M."/>
            <person name="Matsuda M."/>
            <person name="Matzkin L."/>
            <person name="McAllister B."/>
            <person name="McBride C.S."/>
            <person name="McKernan B."/>
            <person name="McKernan K."/>
            <person name="Mendez-Lago M."/>
            <person name="Minx P."/>
            <person name="Mollenhauer M.U."/>
            <person name="Montooth K."/>
            <person name="Mount S.M."/>
            <person name="Mu X."/>
            <person name="Myers E."/>
            <person name="Negre B."/>
            <person name="Newfeld S."/>
            <person name="Nielsen R."/>
            <person name="Noor M.A."/>
            <person name="O'Grady P."/>
            <person name="Pachter L."/>
            <person name="Papaceit M."/>
            <person name="Parisi M.J."/>
            <person name="Parisi M."/>
            <person name="Parts L."/>
            <person name="Pedersen J.S."/>
            <person name="Pesole G."/>
            <person name="Phillippy A.M."/>
            <person name="Ponting C.P."/>
            <person name="Pop M."/>
            <person name="Porcelli D."/>
            <person name="Powell J.R."/>
            <person name="Prohaska S."/>
            <person name="Pruitt K."/>
            <person name="Puig M."/>
            <person name="Quesneville H."/>
            <person name="Ram K.R."/>
            <person name="Rand D."/>
            <person name="Rasmussen M.D."/>
            <person name="Reed L.K."/>
            <person name="Reenan R."/>
            <person name="Reily A."/>
            <person name="Remington K.A."/>
            <person name="Rieger T.T."/>
            <person name="Ritchie M.G."/>
            <person name="Robin C."/>
            <person name="Rogers Y.H."/>
            <person name="Rohde C."/>
            <person name="Rozas J."/>
            <person name="Rubenfield M.J."/>
            <person name="Ruiz A."/>
            <person name="Russo S."/>
            <person name="Salzberg S.L."/>
            <person name="Sanchez-Gracia A."/>
            <person name="Saranga D.J."/>
            <person name="Sato H."/>
            <person name="Schaeffer S.W."/>
            <person name="Schatz M.C."/>
            <person name="Schlenke T."/>
            <person name="Schwartz R."/>
            <person name="Segarra C."/>
            <person name="Singh R.S."/>
            <person name="Sirot L."/>
            <person name="Sirota M."/>
            <person name="Sisneros N.B."/>
            <person name="Smith C.D."/>
            <person name="Smith T.F."/>
            <person name="Spieth J."/>
            <person name="Stage D.E."/>
            <person name="Stark A."/>
            <person name="Stephan W."/>
            <person name="Strausberg R.L."/>
            <person name="Strempel S."/>
            <person name="Sturgill D."/>
            <person name="Sutton G."/>
            <person name="Sutton G.G."/>
            <person name="Tao W."/>
            <person name="Teichmann S."/>
            <person name="Tobari Y.N."/>
            <person name="Tomimura Y."/>
            <person name="Tsolas J.M."/>
            <person name="Valente V.L."/>
            <person name="Venter E."/>
            <person name="Venter J.C."/>
            <person name="Vicario S."/>
            <person name="Vieira F.G."/>
            <person name="Vilella A.J."/>
            <person name="Villasante A."/>
            <person name="Walenz B."/>
            <person name="Wang J."/>
            <person name="Wasserman M."/>
            <person name="Watts T."/>
            <person name="Wilson D."/>
            <person name="Wilson R.K."/>
            <person name="Wing R.A."/>
            <person name="Wolfner M.F."/>
            <person name="Wong A."/>
            <person name="Wong G.K."/>
            <person name="Wu C.I."/>
            <person name="Wu G."/>
            <person name="Yamamoto D."/>
            <person name="Yang H.P."/>
            <person name="Yang S.P."/>
            <person name="Yorke J.A."/>
            <person name="Yoshida K."/>
            <person name="Zdobnov E."/>
            <person name="Zhang P."/>
            <person name="Zhang Y."/>
            <person name="Zimin A.V."/>
            <person name="Baldwin J."/>
            <person name="Abdouelleil A."/>
            <person name="Abdulkadir J."/>
            <person name="Abebe A."/>
            <person name="Abera B."/>
            <person name="Abreu J."/>
            <person name="Acer S.C."/>
            <person name="Aftuck L."/>
            <person name="Alexander A."/>
            <person name="An P."/>
            <person name="Anderson E."/>
            <person name="Anderson S."/>
            <person name="Arachi H."/>
            <person name="Azer M."/>
            <person name="Bachantsang P."/>
            <person name="Barry A."/>
            <person name="Bayul T."/>
            <person name="Berlin A."/>
            <person name="Bessette D."/>
            <person name="Bloom T."/>
            <person name="Blye J."/>
            <person name="Boguslavskiy L."/>
            <person name="Bonnet C."/>
            <person name="Boukhgalter B."/>
            <person name="Bourzgui I."/>
            <person name="Brown A."/>
            <person name="Cahill P."/>
            <person name="Channer S."/>
            <person name="Cheshatsang Y."/>
            <person name="Chuda L."/>
            <person name="Citroen M."/>
            <person name="Collymore A."/>
            <person name="Cooke P."/>
            <person name="Costello M."/>
            <person name="D'Aco K."/>
            <person name="Daza R."/>
            <person name="De Haan G."/>
            <person name="DeGray S."/>
            <person name="DeMaso C."/>
            <person name="Dhargay N."/>
            <person name="Dooley K."/>
            <person name="Dooley E."/>
            <person name="Doricent M."/>
            <person name="Dorje P."/>
            <person name="Dorjee K."/>
            <person name="Dupes A."/>
            <person name="Elong R."/>
            <person name="Falk J."/>
            <person name="Farina A."/>
            <person name="Faro S."/>
            <person name="Ferguson D."/>
            <person name="Fisher S."/>
            <person name="Foley C.D."/>
            <person name="Franke A."/>
            <person name="Friedrich D."/>
            <person name="Gadbois L."/>
            <person name="Gearin G."/>
            <person name="Gearin C.R."/>
            <person name="Giannoukos G."/>
            <person name="Goode T."/>
            <person name="Graham J."/>
            <person name="Grandbois E."/>
            <person name="Grewal S."/>
            <person name="Gyaltsen K."/>
            <person name="Hafez N."/>
            <person name="Hagos B."/>
            <person name="Hall J."/>
            <person name="Henson C."/>
            <person name="Hollinger A."/>
            <person name="Honan T."/>
            <person name="Huard M.D."/>
            <person name="Hughes L."/>
            <person name="Hurhula B."/>
            <person name="Husby M.E."/>
            <person name="Kamat A."/>
            <person name="Kanga B."/>
            <person name="Kashin S."/>
            <person name="Khazanovich D."/>
            <person name="Kisner P."/>
            <person name="Lance K."/>
            <person name="Lara M."/>
            <person name="Lee W."/>
            <person name="Lennon N."/>
            <person name="Letendre F."/>
            <person name="LeVine R."/>
            <person name="Lipovsky A."/>
            <person name="Liu X."/>
            <person name="Liu J."/>
            <person name="Liu S."/>
            <person name="Lokyitsang T."/>
            <person name="Lokyitsang Y."/>
            <person name="Lubonja R."/>
            <person name="Lui A."/>
            <person name="MacDonald P."/>
            <person name="Magnisalis V."/>
            <person name="Maru K."/>
            <person name="Matthews C."/>
            <person name="McCusker W."/>
            <person name="McDonough S."/>
            <person name="Mehta T."/>
            <person name="Meldrim J."/>
            <person name="Meneus L."/>
            <person name="Mihai O."/>
            <person name="Mihalev A."/>
            <person name="Mihova T."/>
            <person name="Mittelman R."/>
            <person name="Mlenga V."/>
            <person name="Montmayeur A."/>
            <person name="Mulrain L."/>
            <person name="Navidi A."/>
            <person name="Naylor J."/>
            <person name="Negash T."/>
            <person name="Nguyen T."/>
            <person name="Nguyen N."/>
            <person name="Nicol R."/>
            <person name="Norbu C."/>
            <person name="Norbu N."/>
            <person name="Novod N."/>
            <person name="O'Neill B."/>
            <person name="Osman S."/>
            <person name="Markiewicz E."/>
            <person name="Oyono O.L."/>
            <person name="Patti C."/>
            <person name="Phunkhang P."/>
            <person name="Pierre F."/>
            <person name="Priest M."/>
            <person name="Raghuraman S."/>
            <person name="Rege F."/>
            <person name="Reyes R."/>
            <person name="Rise C."/>
            <person name="Rogov P."/>
            <person name="Ross K."/>
            <person name="Ryan E."/>
            <person name="Settipalli S."/>
            <person name="Shea T."/>
            <person name="Sherpa N."/>
            <person name="Shi L."/>
            <person name="Shih D."/>
            <person name="Sparrow T."/>
            <person name="Spaulding J."/>
            <person name="Stalker J."/>
            <person name="Stange-Thomann N."/>
            <person name="Stavropoulos S."/>
            <person name="Stone C."/>
            <person name="Strader C."/>
            <person name="Tesfaye S."/>
            <person name="Thomson T."/>
            <person name="Thoulutsang Y."/>
            <person name="Thoulutsang D."/>
            <person name="Topham K."/>
            <person name="Topping I."/>
            <person name="Tsamla T."/>
            <person name="Vassiliev H."/>
            <person name="Vo A."/>
            <person name="Wangchuk T."/>
            <person name="Wangdi T."/>
            <person name="Weiand M."/>
            <person name="Wilkinson J."/>
            <person name="Wilson A."/>
            <person name="Yadav S."/>
            <person name="Young G."/>
            <person name="Yu Q."/>
            <person name="Zembek L."/>
            <person name="Zhong D."/>
            <person name="Zimmer A."/>
            <person name="Zwirko Z."/>
            <person name="Jaffe D.B."/>
            <person name="Alvarez P."/>
            <person name="Brockman W."/>
            <person name="Butler J."/>
            <person name="Chin C."/>
            <person name="Gnerre S."/>
            <person name="Grabherr M."/>
            <person name="Kleber M."/>
            <person name="Mauceli E."/>
            <person name="MacCallum I."/>
        </authorList>
    </citation>
    <scope>NUCLEOTIDE SEQUENCE [LARGE SCALE GENOMIC DNA]</scope>
    <source>
        <strain evidence="10">Tucson 15010-1051.87</strain>
    </source>
</reference>
<feature type="compositionally biased region" description="Polar residues" evidence="5">
    <location>
        <begin position="429"/>
        <end position="452"/>
    </location>
</feature>
<feature type="domain" description="Tudor" evidence="8">
    <location>
        <begin position="1700"/>
        <end position="1760"/>
    </location>
</feature>
<evidence type="ECO:0000313" key="9">
    <source>
        <dbReference type="EMBL" id="KRF78802.1"/>
    </source>
</evidence>
<dbReference type="PANTHER" id="PTHR16442">
    <property type="entry name" value="RING FINGER PROTEIN 17"/>
    <property type="match status" value="1"/>
</dbReference>
<feature type="compositionally biased region" description="Polar residues" evidence="5">
    <location>
        <begin position="1584"/>
        <end position="1593"/>
    </location>
</feature>
<evidence type="ECO:0000256" key="3">
    <source>
        <dbReference type="ARBA" id="ARBA00022833"/>
    </source>
</evidence>
<feature type="region of interest" description="Disordered" evidence="5">
    <location>
        <begin position="1535"/>
        <end position="1599"/>
    </location>
</feature>
<dbReference type="SUPFAM" id="SSF57845">
    <property type="entry name" value="B-box zinc-binding domain"/>
    <property type="match status" value="1"/>
</dbReference>
<dbReference type="InterPro" id="IPR002999">
    <property type="entry name" value="Tudor"/>
</dbReference>
<dbReference type="PROSITE" id="PS50304">
    <property type="entry name" value="TUDOR"/>
    <property type="match status" value="2"/>
</dbReference>
<dbReference type="FunCoup" id="A0A0Q9W1J4">
    <property type="interactions" value="3"/>
</dbReference>
<dbReference type="GO" id="GO:0008270">
    <property type="term" value="F:zinc ion binding"/>
    <property type="evidence" value="ECO:0007669"/>
    <property type="project" value="UniProtKB-KW"/>
</dbReference>
<dbReference type="Pfam" id="PF00567">
    <property type="entry name" value="TUDOR"/>
    <property type="match status" value="5"/>
</dbReference>
<evidence type="ECO:0000256" key="1">
    <source>
        <dbReference type="ARBA" id="ARBA00022723"/>
    </source>
</evidence>
<dbReference type="GO" id="GO:0005737">
    <property type="term" value="C:cytoplasm"/>
    <property type="evidence" value="ECO:0007669"/>
    <property type="project" value="UniProtKB-ARBA"/>
</dbReference>
<dbReference type="InterPro" id="IPR013083">
    <property type="entry name" value="Znf_RING/FYVE/PHD"/>
</dbReference>
<feature type="region of interest" description="Disordered" evidence="5">
    <location>
        <begin position="1491"/>
        <end position="1510"/>
    </location>
</feature>
<dbReference type="EMBL" id="CH940652">
    <property type="protein sequence ID" value="KRF78802.1"/>
    <property type="molecule type" value="Genomic_DNA"/>
</dbReference>
<organism evidence="9 10">
    <name type="scientific">Drosophila virilis</name>
    <name type="common">Fruit fly</name>
    <dbReference type="NCBI Taxonomy" id="7244"/>
    <lineage>
        <taxon>Eukaryota</taxon>
        <taxon>Metazoa</taxon>
        <taxon>Ecdysozoa</taxon>
        <taxon>Arthropoda</taxon>
        <taxon>Hexapoda</taxon>
        <taxon>Insecta</taxon>
        <taxon>Pterygota</taxon>
        <taxon>Neoptera</taxon>
        <taxon>Endopterygota</taxon>
        <taxon>Diptera</taxon>
        <taxon>Brachycera</taxon>
        <taxon>Muscomorpha</taxon>
        <taxon>Ephydroidea</taxon>
        <taxon>Drosophilidae</taxon>
        <taxon>Drosophila</taxon>
    </lineage>
</organism>
<feature type="compositionally biased region" description="Basic residues" evidence="5">
    <location>
        <begin position="467"/>
        <end position="479"/>
    </location>
</feature>
<dbReference type="SMART" id="SM00184">
    <property type="entry name" value="RING"/>
    <property type="match status" value="1"/>
</dbReference>
<dbReference type="SMART" id="SM00336">
    <property type="entry name" value="BBOX"/>
    <property type="match status" value="2"/>
</dbReference>
<dbReference type="Gene3D" id="2.30.30.140">
    <property type="match status" value="4"/>
</dbReference>
<feature type="domain" description="Tudor" evidence="8">
    <location>
        <begin position="1326"/>
        <end position="1386"/>
    </location>
</feature>
<evidence type="ECO:0000256" key="2">
    <source>
        <dbReference type="ARBA" id="ARBA00022771"/>
    </source>
</evidence>
<dbReference type="CDD" id="cd19757">
    <property type="entry name" value="Bbox1"/>
    <property type="match status" value="1"/>
</dbReference>
<dbReference type="InterPro" id="IPR000315">
    <property type="entry name" value="Znf_B-box"/>
</dbReference>
<evidence type="ECO:0000313" key="10">
    <source>
        <dbReference type="Proteomes" id="UP000008792"/>
    </source>
</evidence>
<keyword evidence="10" id="KW-1185">Reference proteome</keyword>
<keyword evidence="3" id="KW-0862">Zinc</keyword>
<dbReference type="InterPro" id="IPR035437">
    <property type="entry name" value="SNase_OB-fold_sf"/>
</dbReference>
<dbReference type="InterPro" id="IPR017907">
    <property type="entry name" value="Znf_RING_CS"/>
</dbReference>
<dbReference type="Gene3D" id="2.40.50.90">
    <property type="match status" value="4"/>
</dbReference>
<dbReference type="GO" id="GO:0005634">
    <property type="term" value="C:nucleus"/>
    <property type="evidence" value="ECO:0007669"/>
    <property type="project" value="UniProtKB-ARBA"/>
</dbReference>
<dbReference type="OrthoDB" id="5800423at2759"/>